<dbReference type="InterPro" id="IPR003783">
    <property type="entry name" value="Regulatory_RecX"/>
</dbReference>
<gene>
    <name evidence="5" type="primary">recX</name>
    <name evidence="7" type="ORF">GCM10007877_17160</name>
</gene>
<evidence type="ECO:0000256" key="4">
    <source>
        <dbReference type="ARBA" id="ARBA00022490"/>
    </source>
</evidence>
<dbReference type="GO" id="GO:0006282">
    <property type="term" value="P:regulation of DNA repair"/>
    <property type="evidence" value="ECO:0007669"/>
    <property type="project" value="UniProtKB-UniRule"/>
</dbReference>
<organism evidence="7 8">
    <name type="scientific">Marinibactrum halimedae</name>
    <dbReference type="NCBI Taxonomy" id="1444977"/>
    <lineage>
        <taxon>Bacteria</taxon>
        <taxon>Pseudomonadati</taxon>
        <taxon>Pseudomonadota</taxon>
        <taxon>Gammaproteobacteria</taxon>
        <taxon>Cellvibrionales</taxon>
        <taxon>Cellvibrionaceae</taxon>
        <taxon>Marinibactrum</taxon>
    </lineage>
</organism>
<dbReference type="Gene3D" id="1.10.10.10">
    <property type="entry name" value="Winged helix-like DNA-binding domain superfamily/Winged helix DNA-binding domain"/>
    <property type="match status" value="3"/>
</dbReference>
<comment type="similarity">
    <text evidence="2 5">Belongs to the RecX family.</text>
</comment>
<dbReference type="Proteomes" id="UP001156870">
    <property type="component" value="Unassembled WGS sequence"/>
</dbReference>
<dbReference type="EMBL" id="BSPD01000037">
    <property type="protein sequence ID" value="GLS26001.1"/>
    <property type="molecule type" value="Genomic_DNA"/>
</dbReference>
<comment type="caution">
    <text evidence="7">The sequence shown here is derived from an EMBL/GenBank/DDBJ whole genome shotgun (WGS) entry which is preliminary data.</text>
</comment>
<dbReference type="GO" id="GO:0005737">
    <property type="term" value="C:cytoplasm"/>
    <property type="evidence" value="ECO:0007669"/>
    <property type="project" value="UniProtKB-SubCell"/>
</dbReference>
<dbReference type="InterPro" id="IPR036388">
    <property type="entry name" value="WH-like_DNA-bd_sf"/>
</dbReference>
<evidence type="ECO:0000256" key="5">
    <source>
        <dbReference type="HAMAP-Rule" id="MF_01114"/>
    </source>
</evidence>
<evidence type="ECO:0000313" key="7">
    <source>
        <dbReference type="EMBL" id="GLS26001.1"/>
    </source>
</evidence>
<evidence type="ECO:0000256" key="3">
    <source>
        <dbReference type="ARBA" id="ARBA00018111"/>
    </source>
</evidence>
<evidence type="ECO:0000313" key="8">
    <source>
        <dbReference type="Proteomes" id="UP001156870"/>
    </source>
</evidence>
<dbReference type="AlphaFoldDB" id="A0AA37WNB1"/>
<protein>
    <recommendedName>
        <fullName evidence="3 5">Regulatory protein RecX</fullName>
    </recommendedName>
</protein>
<evidence type="ECO:0000256" key="1">
    <source>
        <dbReference type="ARBA" id="ARBA00004496"/>
    </source>
</evidence>
<name>A0AA37WNB1_9GAMM</name>
<evidence type="ECO:0000259" key="6">
    <source>
        <dbReference type="Pfam" id="PF02631"/>
    </source>
</evidence>
<sequence length="201" mass="23582">MLRMSDVSTELNTELNNADVIKQVKSWAFDALSRREHSVAELRRKLVGKVQQSPFFSSSFRSSPQFMPNDESNIAEVVDSVLIHCQQLGYICDERFAEMYVRDRQQRGYGPLRIRLDLYHKGIDEELVSAFVDIEGDHWFELAEDLYQRRFVRGYAIDHNENSEYLQADTKKLDQKTRAKRLRFFQTRGFLPKHIYPLLGG</sequence>
<proteinExistence type="inferred from homology"/>
<comment type="function">
    <text evidence="5">Modulates RecA activity.</text>
</comment>
<comment type="subcellular location">
    <subcellularLocation>
        <location evidence="1 5">Cytoplasm</location>
    </subcellularLocation>
</comment>
<reference evidence="7 8" key="1">
    <citation type="journal article" date="2014" name="Int. J. Syst. Evol. Microbiol.">
        <title>Complete genome sequence of Corynebacterium casei LMG S-19264T (=DSM 44701T), isolated from a smear-ripened cheese.</title>
        <authorList>
            <consortium name="US DOE Joint Genome Institute (JGI-PGF)"/>
            <person name="Walter F."/>
            <person name="Albersmeier A."/>
            <person name="Kalinowski J."/>
            <person name="Ruckert C."/>
        </authorList>
    </citation>
    <scope>NUCLEOTIDE SEQUENCE [LARGE SCALE GENOMIC DNA]</scope>
    <source>
        <strain evidence="7 8">NBRC 110095</strain>
    </source>
</reference>
<keyword evidence="8" id="KW-1185">Reference proteome</keyword>
<dbReference type="HAMAP" id="MF_01114">
    <property type="entry name" value="RecX"/>
    <property type="match status" value="1"/>
</dbReference>
<dbReference type="InterPro" id="IPR053924">
    <property type="entry name" value="RecX_HTH_2nd"/>
</dbReference>
<keyword evidence="4 5" id="KW-0963">Cytoplasm</keyword>
<dbReference type="PANTHER" id="PTHR33602">
    <property type="entry name" value="REGULATORY PROTEIN RECX FAMILY PROTEIN"/>
    <property type="match status" value="1"/>
</dbReference>
<accession>A0AA37WNB1</accession>
<dbReference type="PANTHER" id="PTHR33602:SF1">
    <property type="entry name" value="REGULATORY PROTEIN RECX FAMILY PROTEIN"/>
    <property type="match status" value="1"/>
</dbReference>
<dbReference type="Pfam" id="PF02631">
    <property type="entry name" value="RecX_HTH2"/>
    <property type="match status" value="1"/>
</dbReference>
<evidence type="ECO:0000256" key="2">
    <source>
        <dbReference type="ARBA" id="ARBA00009695"/>
    </source>
</evidence>
<feature type="domain" description="RecX second three-helical" evidence="6">
    <location>
        <begin position="93"/>
        <end position="129"/>
    </location>
</feature>